<dbReference type="RefSeq" id="WP_183440109.1">
    <property type="nucleotide sequence ID" value="NZ_JACHXD010000003.1"/>
</dbReference>
<keyword evidence="6" id="KW-1185">Reference proteome</keyword>
<organism evidence="5 6">
    <name type="scientific">Pseudoduganella violacea</name>
    <dbReference type="NCBI Taxonomy" id="1715466"/>
    <lineage>
        <taxon>Bacteria</taxon>
        <taxon>Pseudomonadati</taxon>
        <taxon>Pseudomonadota</taxon>
        <taxon>Betaproteobacteria</taxon>
        <taxon>Burkholderiales</taxon>
        <taxon>Oxalobacteraceae</taxon>
        <taxon>Telluria group</taxon>
        <taxon>Pseudoduganella</taxon>
    </lineage>
</organism>
<keyword evidence="3" id="KW-0949">S-adenosyl-L-methionine</keyword>
<dbReference type="Proteomes" id="UP000541535">
    <property type="component" value="Unassembled WGS sequence"/>
</dbReference>
<protein>
    <submittedName>
        <fullName evidence="5">SAM-dependent methyltransferase</fullName>
    </submittedName>
</protein>
<dbReference type="CDD" id="cd02440">
    <property type="entry name" value="AdoMet_MTases"/>
    <property type="match status" value="1"/>
</dbReference>
<evidence type="ECO:0000256" key="2">
    <source>
        <dbReference type="ARBA" id="ARBA00022679"/>
    </source>
</evidence>
<sequence length="283" mass="30417">MTQIHQANQDQVQLWNGHTGHAWVDMQGVLDQLFTPMERRLMQEAAALRPSTVLDVGCGTGAVTLALARGLGGQAQCTGADISQPMIEAAQARAARAETPASFVLADAQTHDFGQARFDLIVSRLGVMFFDDPVRAFGNLRQAAVKGAALRFIAWRGPEENPFMTAGERAVAHLLPALAPRPADRPGQFGLASRERIISLLQQSGWQDVEVAPLDLACAIPEADLVPYLSMLGPVGPILPNESEARRREIVGLMRAACEPYVHGGEVRINAACWLASARNPGA</sequence>
<name>A0A7W5B830_9BURK</name>
<evidence type="ECO:0000256" key="1">
    <source>
        <dbReference type="ARBA" id="ARBA00022603"/>
    </source>
</evidence>
<dbReference type="Pfam" id="PF13649">
    <property type="entry name" value="Methyltransf_25"/>
    <property type="match status" value="1"/>
</dbReference>
<evidence type="ECO:0000259" key="4">
    <source>
        <dbReference type="Pfam" id="PF13649"/>
    </source>
</evidence>
<evidence type="ECO:0000313" key="5">
    <source>
        <dbReference type="EMBL" id="MBB3118151.1"/>
    </source>
</evidence>
<dbReference type="InterPro" id="IPR041698">
    <property type="entry name" value="Methyltransf_25"/>
</dbReference>
<keyword evidence="2 5" id="KW-0808">Transferase</keyword>
<feature type="domain" description="Methyltransferase" evidence="4">
    <location>
        <begin position="53"/>
        <end position="143"/>
    </location>
</feature>
<keyword evidence="1 5" id="KW-0489">Methyltransferase</keyword>
<dbReference type="Gene3D" id="3.40.50.150">
    <property type="entry name" value="Vaccinia Virus protein VP39"/>
    <property type="match status" value="1"/>
</dbReference>
<comment type="caution">
    <text evidence="5">The sequence shown here is derived from an EMBL/GenBank/DDBJ whole genome shotgun (WGS) entry which is preliminary data.</text>
</comment>
<dbReference type="AlphaFoldDB" id="A0A7W5B830"/>
<dbReference type="GO" id="GO:0008168">
    <property type="term" value="F:methyltransferase activity"/>
    <property type="evidence" value="ECO:0007669"/>
    <property type="project" value="UniProtKB-KW"/>
</dbReference>
<accession>A0A7W5B830</accession>
<dbReference type="PANTHER" id="PTHR43464">
    <property type="entry name" value="METHYLTRANSFERASE"/>
    <property type="match status" value="1"/>
</dbReference>
<dbReference type="PANTHER" id="PTHR43464:SF19">
    <property type="entry name" value="UBIQUINONE BIOSYNTHESIS O-METHYLTRANSFERASE, MITOCHONDRIAL"/>
    <property type="match status" value="1"/>
</dbReference>
<dbReference type="InterPro" id="IPR029063">
    <property type="entry name" value="SAM-dependent_MTases_sf"/>
</dbReference>
<proteinExistence type="predicted"/>
<dbReference type="SUPFAM" id="SSF53335">
    <property type="entry name" value="S-adenosyl-L-methionine-dependent methyltransferases"/>
    <property type="match status" value="1"/>
</dbReference>
<dbReference type="GO" id="GO:0032259">
    <property type="term" value="P:methylation"/>
    <property type="evidence" value="ECO:0007669"/>
    <property type="project" value="UniProtKB-KW"/>
</dbReference>
<evidence type="ECO:0000256" key="3">
    <source>
        <dbReference type="ARBA" id="ARBA00022691"/>
    </source>
</evidence>
<evidence type="ECO:0000313" key="6">
    <source>
        <dbReference type="Proteomes" id="UP000541535"/>
    </source>
</evidence>
<reference evidence="5 6" key="1">
    <citation type="submission" date="2020-08" db="EMBL/GenBank/DDBJ databases">
        <title>Genomic Encyclopedia of Type Strains, Phase III (KMG-III): the genomes of soil and plant-associated and newly described type strains.</title>
        <authorList>
            <person name="Whitman W."/>
        </authorList>
    </citation>
    <scope>NUCLEOTIDE SEQUENCE [LARGE SCALE GENOMIC DNA]</scope>
    <source>
        <strain evidence="5 6">CECT 8897</strain>
    </source>
</reference>
<gene>
    <name evidence="5" type="ORF">FHS03_001182</name>
</gene>
<dbReference type="EMBL" id="JACHXD010000003">
    <property type="protein sequence ID" value="MBB3118151.1"/>
    <property type="molecule type" value="Genomic_DNA"/>
</dbReference>